<evidence type="ECO:0000313" key="2">
    <source>
        <dbReference type="Proteomes" id="UP000245959"/>
    </source>
</evidence>
<reference evidence="1 2" key="1">
    <citation type="submission" date="2018-04" db="EMBL/GenBank/DDBJ databases">
        <title>Genomic Encyclopedia of Type Strains, Phase IV (KMG-IV): sequencing the most valuable type-strain genomes for metagenomic binning, comparative biology and taxonomic classification.</title>
        <authorList>
            <person name="Goeker M."/>
        </authorList>
    </citation>
    <scope>NUCLEOTIDE SEQUENCE [LARGE SCALE GENOMIC DNA]</scope>
    <source>
        <strain evidence="1 2">DSM 14823</strain>
    </source>
</reference>
<proteinExistence type="predicted"/>
<dbReference type="Proteomes" id="UP000245959">
    <property type="component" value="Unassembled WGS sequence"/>
</dbReference>
<accession>A0A2U1B0B0</accession>
<organism evidence="1 2">
    <name type="scientific">Victivallis vadensis</name>
    <dbReference type="NCBI Taxonomy" id="172901"/>
    <lineage>
        <taxon>Bacteria</taxon>
        <taxon>Pseudomonadati</taxon>
        <taxon>Lentisphaerota</taxon>
        <taxon>Lentisphaeria</taxon>
        <taxon>Victivallales</taxon>
        <taxon>Victivallaceae</taxon>
        <taxon>Victivallis</taxon>
    </lineage>
</organism>
<evidence type="ECO:0000313" key="1">
    <source>
        <dbReference type="EMBL" id="PVY42098.1"/>
    </source>
</evidence>
<sequence length="215" mass="23764">MHCNFFRFLCKFCKEGACSFDAKRLWSAEPKGLFPLCGSKIHLRFQIAHEFYIRLCIAARTGRTARRVTIFECKHRQAARRVVSTGLAACGWLRGTSRTSPGLPAGGGGRAGCEALPLAGAASPGGLRLLRSASSHLLLAALLMQSSSHIRSRRLPRLGTQDKWLWRPTFVCICQSPRDPGGRRARIRRRHLAAPAASLVREKLRRAAIQCGKSF</sequence>
<gene>
    <name evidence="1" type="ORF">C8D82_11295</name>
</gene>
<name>A0A2U1B0B0_9BACT</name>
<comment type="caution">
    <text evidence="1">The sequence shown here is derived from an EMBL/GenBank/DDBJ whole genome shotgun (WGS) entry which is preliminary data.</text>
</comment>
<keyword evidence="2" id="KW-1185">Reference proteome</keyword>
<protein>
    <submittedName>
        <fullName evidence="1">Uncharacterized protein</fullName>
    </submittedName>
</protein>
<dbReference type="AlphaFoldDB" id="A0A2U1B0B0"/>
<dbReference type="EMBL" id="QEKH01000012">
    <property type="protein sequence ID" value="PVY42098.1"/>
    <property type="molecule type" value="Genomic_DNA"/>
</dbReference>